<evidence type="ECO:0000313" key="4">
    <source>
        <dbReference type="Proteomes" id="UP001174136"/>
    </source>
</evidence>
<dbReference type="InterPro" id="IPR043128">
    <property type="entry name" value="Rev_trsase/Diguanyl_cyclase"/>
</dbReference>
<feature type="region of interest" description="Disordered" evidence="1">
    <location>
        <begin position="1"/>
        <end position="33"/>
    </location>
</feature>
<protein>
    <recommendedName>
        <fullName evidence="2">DUF5641 domain-containing protein</fullName>
    </recommendedName>
</protein>
<dbReference type="Gene3D" id="3.30.420.10">
    <property type="entry name" value="Ribonuclease H-like superfamily/Ribonuclease H"/>
    <property type="match status" value="1"/>
</dbReference>
<feature type="region of interest" description="Disordered" evidence="1">
    <location>
        <begin position="956"/>
        <end position="1015"/>
    </location>
</feature>
<dbReference type="InterPro" id="IPR043502">
    <property type="entry name" value="DNA/RNA_pol_sf"/>
</dbReference>
<dbReference type="PANTHER" id="PTHR47331:SF5">
    <property type="entry name" value="RIBONUCLEASE H"/>
    <property type="match status" value="1"/>
</dbReference>
<gene>
    <name evidence="3" type="ORF">N1851_019843</name>
</gene>
<accession>A0AA47MLQ0</accession>
<proteinExistence type="predicted"/>
<dbReference type="Pfam" id="PF18701">
    <property type="entry name" value="DUF5641"/>
    <property type="match status" value="1"/>
</dbReference>
<evidence type="ECO:0000256" key="1">
    <source>
        <dbReference type="SAM" id="MobiDB-lite"/>
    </source>
</evidence>
<comment type="caution">
    <text evidence="3">The sequence shown here is derived from an EMBL/GenBank/DDBJ whole genome shotgun (WGS) entry which is preliminary data.</text>
</comment>
<dbReference type="InterPro" id="IPR036397">
    <property type="entry name" value="RNaseH_sf"/>
</dbReference>
<feature type="compositionally biased region" description="Basic and acidic residues" evidence="1">
    <location>
        <begin position="1"/>
        <end position="30"/>
    </location>
</feature>
<sequence>MTTISEEKAAPHGERGGPKNGEKKKGDKRPPPPCPYCTEPHWLERCPEFEKKNTEERKQWIKDNKRCWRCAREHMAKQCTLKRPCHIKECGRTHLTVLHDLNDRRDKPETRETTQDPSAETEEGRTYYVGPVRGNNSRVLLKMVPVVLRHDGKEMSTYAIIDDGAERTLLLKEAANALGLKGQPHQMNILTIRPEPTKVAGEIVSLEIMARGRPGEVHPLCDVFTAADLSLSKYGYPIKALKAKYPHLSELELDQEEEVVPTILLGSDHARLTLPRRILPGPRGCPVALDTPLGWTLQGPINLKSTKPSQTRTHYLGAEAEDGILMENVRKLWQLDVTPFQTGKQHMRSKEDQMAMALLKEKTRRVETRGVLRYATPLLRKEPMPTFRVSREVAMPCLRSTEKRLGRDPETAAAYAEEMTKLVESGLVRKLEPAEEEASAESWYLPHHNVKHNGKNRVVFNCSFQVREQNLNKHLLPGPTLTPSLLGVMVRFRRQQTAISGDIRRMFHQVLLLDEDKPLMRFWEVLPFGTTCSPCCATYAMQAHVMEGTVPEGVADVVLHSFYVDNCLHSTETPEEARRLVRDLLSHLATAGFDVRQWASNDPEVLRDLPAEAKSDSSETWVTQSSDDAHEMTLGLLWSFKTDRLCYRYKEIEPRKYVTMRAIYRTLARQYDPLGYINPYTTRAKVLYNPPSAPHFGGVWEREVRSVKAALNFALGGQVPKAEVFATVLVEVEAILNSKPLGYTSSDLADLDPITPNSLLMGRPDTALPLAAYASTDDVSDRTWKYSQAVADQFWRRYPSEYLPNMQGRRKWHRERSNLEVGTPVMLVDPALPRAHWLLGRVKTVVKGKDGRVRSAIVDTCRRTYHRPVAPRCIGRRRCVCRPFGALVFLVVKSAIQEHALAAQSPEGPRKRLVSLDPDQFQLTPFSPPHSTCTNDPAAPHYEHEDICQAHRGASADEPLNLSSECVPPTCGGSEGEPSTSTSIALPNPPQEVRGPEPERRRRKRHAGDEDAYQKLLKMETEMAVKQIEQAN</sequence>
<organism evidence="3 4">
    <name type="scientific">Merluccius polli</name>
    <name type="common">Benguela hake</name>
    <name type="synonym">Merluccius cadenati</name>
    <dbReference type="NCBI Taxonomy" id="89951"/>
    <lineage>
        <taxon>Eukaryota</taxon>
        <taxon>Metazoa</taxon>
        <taxon>Chordata</taxon>
        <taxon>Craniata</taxon>
        <taxon>Vertebrata</taxon>
        <taxon>Euteleostomi</taxon>
        <taxon>Actinopterygii</taxon>
        <taxon>Neopterygii</taxon>
        <taxon>Teleostei</taxon>
        <taxon>Neoteleostei</taxon>
        <taxon>Acanthomorphata</taxon>
        <taxon>Zeiogadaria</taxon>
        <taxon>Gadariae</taxon>
        <taxon>Gadiformes</taxon>
        <taxon>Gadoidei</taxon>
        <taxon>Merlucciidae</taxon>
        <taxon>Merluccius</taxon>
    </lineage>
</organism>
<evidence type="ECO:0000259" key="2">
    <source>
        <dbReference type="Pfam" id="PF18701"/>
    </source>
</evidence>
<dbReference type="Gene3D" id="3.30.70.270">
    <property type="match status" value="1"/>
</dbReference>
<feature type="domain" description="DUF5641" evidence="2">
    <location>
        <begin position="783"/>
        <end position="870"/>
    </location>
</feature>
<dbReference type="PANTHER" id="PTHR47331">
    <property type="entry name" value="PHD-TYPE DOMAIN-CONTAINING PROTEIN"/>
    <property type="match status" value="1"/>
</dbReference>
<dbReference type="GO" id="GO:0003676">
    <property type="term" value="F:nucleic acid binding"/>
    <property type="evidence" value="ECO:0007669"/>
    <property type="project" value="InterPro"/>
</dbReference>
<dbReference type="AlphaFoldDB" id="A0AA47MLQ0"/>
<feature type="region of interest" description="Disordered" evidence="1">
    <location>
        <begin position="101"/>
        <end position="128"/>
    </location>
</feature>
<keyword evidence="4" id="KW-1185">Reference proteome</keyword>
<name>A0AA47MLQ0_MERPO</name>
<dbReference type="Proteomes" id="UP001174136">
    <property type="component" value="Unassembled WGS sequence"/>
</dbReference>
<dbReference type="GO" id="GO:0006259">
    <property type="term" value="P:DNA metabolic process"/>
    <property type="evidence" value="ECO:0007669"/>
    <property type="project" value="UniProtKB-ARBA"/>
</dbReference>
<dbReference type="SUPFAM" id="SSF56672">
    <property type="entry name" value="DNA/RNA polymerases"/>
    <property type="match status" value="1"/>
</dbReference>
<reference evidence="3" key="1">
    <citation type="journal article" date="2023" name="Front. Mar. Sci.">
        <title>A new Merluccius polli reference genome to investigate the effects of global change in West African waters.</title>
        <authorList>
            <person name="Mateo J.L."/>
            <person name="Blanco-Fernandez C."/>
            <person name="Garcia-Vazquez E."/>
            <person name="Machado-Schiaffino G."/>
        </authorList>
    </citation>
    <scope>NUCLEOTIDE SEQUENCE</scope>
    <source>
        <strain evidence="3">C29</strain>
        <tissue evidence="3">Fin</tissue>
    </source>
</reference>
<dbReference type="Gene3D" id="3.10.10.10">
    <property type="entry name" value="HIV Type 1 Reverse Transcriptase, subunit A, domain 1"/>
    <property type="match status" value="1"/>
</dbReference>
<dbReference type="InterPro" id="IPR040676">
    <property type="entry name" value="DUF5641"/>
</dbReference>
<feature type="compositionally biased region" description="Basic and acidic residues" evidence="1">
    <location>
        <begin position="101"/>
        <end position="114"/>
    </location>
</feature>
<evidence type="ECO:0000313" key="3">
    <source>
        <dbReference type="EMBL" id="KAK0142399.1"/>
    </source>
</evidence>
<dbReference type="EMBL" id="JAOPHQ010003696">
    <property type="protein sequence ID" value="KAK0142399.1"/>
    <property type="molecule type" value="Genomic_DNA"/>
</dbReference>